<proteinExistence type="predicted"/>
<protein>
    <submittedName>
        <fullName evidence="3">Type-F conjugative transfer system protein TraW</fullName>
    </submittedName>
</protein>
<evidence type="ECO:0000259" key="2">
    <source>
        <dbReference type="Pfam" id="PF12477"/>
    </source>
</evidence>
<evidence type="ECO:0000313" key="3">
    <source>
        <dbReference type="EMBL" id="WHT96055.1"/>
    </source>
</evidence>
<keyword evidence="3" id="KW-0614">Plasmid</keyword>
<feature type="domain" description="Type-F conjugative transfer system protein TraW N-terminal" evidence="2">
    <location>
        <begin position="9"/>
        <end position="33"/>
    </location>
</feature>
<gene>
    <name evidence="3" type="primary">traW</name>
    <name evidence="3" type="ORF">KOF27_22540</name>
</gene>
<geneLocation type="plasmid" evidence="3 4">
    <name>p15628B_125</name>
</geneLocation>
<dbReference type="AlphaFoldDB" id="A0AAJ6FXW3"/>
<dbReference type="Pfam" id="PF12477">
    <property type="entry name" value="TraW_N"/>
    <property type="match status" value="1"/>
</dbReference>
<feature type="chain" id="PRO_5042597471" evidence="1">
    <location>
        <begin position="22"/>
        <end position="214"/>
    </location>
</feature>
<name>A0AAJ6FXW3_PRORE</name>
<dbReference type="EMBL" id="CP123374">
    <property type="protein sequence ID" value="WHT96055.1"/>
    <property type="molecule type" value="Genomic_DNA"/>
</dbReference>
<sequence>MKLFRQFPLALLLCIPCVGGAKDLGVWGDVYPVQEQSMLSFIQGRLKQLEATGEMAQMQHDFKERVIENTLRPPPVEGLLTDTQPHTLWYDPTFIVQGDYADHQGTVFARQGDRINPLSHVGLGQTLYFLDADDPRQVAWMQAQTPPTLRYKVILTNGNIKTATQQLNTRIYFDQAGSLTQQLGIRYIPAVVTQEGDKLRIVSAPMQEGRWRER</sequence>
<dbReference type="InterPro" id="IPR014114">
    <property type="entry name" value="TraW"/>
</dbReference>
<evidence type="ECO:0000256" key="1">
    <source>
        <dbReference type="SAM" id="SignalP"/>
    </source>
</evidence>
<reference evidence="3" key="1">
    <citation type="submission" date="2023-04" db="EMBL/GenBank/DDBJ databases">
        <title>Co-integrate Col3M blaNDM-1-harbouring plasmids in clinical Providencia rettgeri isolates from Argentina.</title>
        <authorList>
            <person name="de Belder D."/>
            <person name="Martino F."/>
            <person name="Tijet N."/>
            <person name="Melano R.G."/>
            <person name="Faccone D."/>
            <person name="de Mendieta J.M."/>
            <person name="Rapoport M."/>
            <person name="Albornoz E."/>
            <person name="Petroni A."/>
            <person name="Tuduri E."/>
            <person name="Derdoy L."/>
            <person name="Cogut S."/>
            <person name="Errecalde L."/>
            <person name="Pasteran F."/>
            <person name="Corso A."/>
            <person name="Gomez S.A."/>
        </authorList>
    </citation>
    <scope>NUCLEOTIDE SEQUENCE</scope>
    <source>
        <strain evidence="3">PreM15628</strain>
        <plasmid evidence="3">p15628B_125</plasmid>
    </source>
</reference>
<keyword evidence="1" id="KW-0732">Signal</keyword>
<evidence type="ECO:0000313" key="4">
    <source>
        <dbReference type="Proteomes" id="UP000682358"/>
    </source>
</evidence>
<feature type="signal peptide" evidence="1">
    <location>
        <begin position="1"/>
        <end position="21"/>
    </location>
</feature>
<dbReference type="NCBIfam" id="TIGR02743">
    <property type="entry name" value="TraW"/>
    <property type="match status" value="1"/>
</dbReference>
<dbReference type="InterPro" id="IPR025864">
    <property type="entry name" value="TraW_N_dom"/>
</dbReference>
<accession>A0AAJ6FXW3</accession>
<dbReference type="Proteomes" id="UP000682358">
    <property type="component" value="Plasmid p15628B_125"/>
</dbReference>
<organism evidence="3 4">
    <name type="scientific">Providencia rettgeri</name>
    <dbReference type="NCBI Taxonomy" id="587"/>
    <lineage>
        <taxon>Bacteria</taxon>
        <taxon>Pseudomonadati</taxon>
        <taxon>Pseudomonadota</taxon>
        <taxon>Gammaproteobacteria</taxon>
        <taxon>Enterobacterales</taxon>
        <taxon>Morganellaceae</taxon>
        <taxon>Providencia</taxon>
    </lineage>
</organism>